<evidence type="ECO:0000259" key="12">
    <source>
        <dbReference type="Pfam" id="PF17941"/>
    </source>
</evidence>
<keyword evidence="5 6" id="KW-0067">ATP-binding</keyword>
<accession>A0A1M5Z9Y0</accession>
<reference evidence="13 14" key="1">
    <citation type="submission" date="2016-11" db="EMBL/GenBank/DDBJ databases">
        <authorList>
            <person name="Jaros S."/>
            <person name="Januszkiewicz K."/>
            <person name="Wedrychowicz H."/>
        </authorList>
    </citation>
    <scope>NUCLEOTIDE SEQUENCE [LARGE SCALE GENOMIC DNA]</scope>
    <source>
        <strain evidence="13 14">DSM 10068</strain>
    </source>
</reference>
<dbReference type="GO" id="GO:0046872">
    <property type="term" value="F:metal ion binding"/>
    <property type="evidence" value="ECO:0007669"/>
    <property type="project" value="UniProtKB-KW"/>
</dbReference>
<dbReference type="GO" id="GO:0006799">
    <property type="term" value="P:polyphosphate biosynthetic process"/>
    <property type="evidence" value="ECO:0007669"/>
    <property type="project" value="UniProtKB-UniRule"/>
</dbReference>
<dbReference type="CDD" id="cd09169">
    <property type="entry name" value="PLDc_PPK1_C2_unchar"/>
    <property type="match status" value="1"/>
</dbReference>
<dbReference type="SUPFAM" id="SSF143724">
    <property type="entry name" value="PHP14-like"/>
    <property type="match status" value="1"/>
</dbReference>
<proteinExistence type="inferred from homology"/>
<dbReference type="Pfam" id="PF17941">
    <property type="entry name" value="PP_kinase_C_1"/>
    <property type="match status" value="1"/>
</dbReference>
<dbReference type="Pfam" id="PF13090">
    <property type="entry name" value="PP_kinase_C"/>
    <property type="match status" value="1"/>
</dbReference>
<comment type="catalytic activity">
    <reaction evidence="6 7">
        <text>[phosphate](n) + ATP = [phosphate](n+1) + ADP</text>
        <dbReference type="Rhea" id="RHEA:19573"/>
        <dbReference type="Rhea" id="RHEA-COMP:9859"/>
        <dbReference type="Rhea" id="RHEA-COMP:14280"/>
        <dbReference type="ChEBI" id="CHEBI:16838"/>
        <dbReference type="ChEBI" id="CHEBI:30616"/>
        <dbReference type="ChEBI" id="CHEBI:456216"/>
        <dbReference type="EC" id="2.7.4.1"/>
    </reaction>
</comment>
<evidence type="ECO:0000256" key="6">
    <source>
        <dbReference type="HAMAP-Rule" id="MF_00347"/>
    </source>
</evidence>
<feature type="domain" description="Polyphosphate kinase C-terminal" evidence="12">
    <location>
        <begin position="336"/>
        <end position="495"/>
    </location>
</feature>
<protein>
    <recommendedName>
        <fullName evidence="6 7">Polyphosphate kinase</fullName>
        <ecNumber evidence="6 7">2.7.4.1</ecNumber>
    </recommendedName>
    <alternativeName>
        <fullName evidence="6">ATP-polyphosphate phosphotransferase</fullName>
    </alternativeName>
    <alternativeName>
        <fullName evidence="6">Polyphosphoric acid kinase</fullName>
    </alternativeName>
</protein>
<evidence type="ECO:0000256" key="7">
    <source>
        <dbReference type="RuleBase" id="RU003800"/>
    </source>
</evidence>
<dbReference type="PANTHER" id="PTHR30218:SF0">
    <property type="entry name" value="POLYPHOSPHATE KINASE"/>
    <property type="match status" value="1"/>
</dbReference>
<feature type="binding site" evidence="6">
    <location>
        <position position="51"/>
    </location>
    <ligand>
        <name>ATP</name>
        <dbReference type="ChEBI" id="CHEBI:30616"/>
    </ligand>
</feature>
<feature type="domain" description="Polyphosphate kinase C-terminal" evidence="11">
    <location>
        <begin position="507"/>
        <end position="668"/>
    </location>
</feature>
<organism evidence="13 14">
    <name type="scientific">Sporobacter termitidis DSM 10068</name>
    <dbReference type="NCBI Taxonomy" id="1123282"/>
    <lineage>
        <taxon>Bacteria</taxon>
        <taxon>Bacillati</taxon>
        <taxon>Bacillota</taxon>
        <taxon>Clostridia</taxon>
        <taxon>Eubacteriales</taxon>
        <taxon>Oscillospiraceae</taxon>
        <taxon>Sporobacter</taxon>
    </lineage>
</organism>
<dbReference type="EC" id="2.7.4.1" evidence="6 7"/>
<evidence type="ECO:0000256" key="5">
    <source>
        <dbReference type="ARBA" id="ARBA00022840"/>
    </source>
</evidence>
<dbReference type="RefSeq" id="WP_073081865.1">
    <property type="nucleotide sequence ID" value="NZ_FQXV01000015.1"/>
</dbReference>
<dbReference type="PANTHER" id="PTHR30218">
    <property type="entry name" value="POLYPHOSPHATE KINASE"/>
    <property type="match status" value="1"/>
</dbReference>
<dbReference type="STRING" id="1123282.SAMN02745823_03439"/>
<comment type="PTM">
    <text evidence="6 7">An intermediate of this reaction is the autophosphorylated ppk in which a phosphate is covalently linked to a histidine residue through a N-P bond.</text>
</comment>
<evidence type="ECO:0000256" key="1">
    <source>
        <dbReference type="ARBA" id="ARBA00022553"/>
    </source>
</evidence>
<feature type="region of interest" description="Disordered" evidence="8">
    <location>
        <begin position="686"/>
        <end position="705"/>
    </location>
</feature>
<dbReference type="InterPro" id="IPR036832">
    <property type="entry name" value="PPK_N_dom_sf"/>
</dbReference>
<comment type="function">
    <text evidence="6 7">Catalyzes the reversible transfer of the terminal phosphate of ATP to form a long-chain polyphosphate (polyP).</text>
</comment>
<evidence type="ECO:0000256" key="4">
    <source>
        <dbReference type="ARBA" id="ARBA00022777"/>
    </source>
</evidence>
<dbReference type="GO" id="GO:0005524">
    <property type="term" value="F:ATP binding"/>
    <property type="evidence" value="ECO:0007669"/>
    <property type="project" value="UniProtKB-KW"/>
</dbReference>
<evidence type="ECO:0000313" key="14">
    <source>
        <dbReference type="Proteomes" id="UP000183995"/>
    </source>
</evidence>
<dbReference type="SUPFAM" id="SSF56024">
    <property type="entry name" value="Phospholipase D/nuclease"/>
    <property type="match status" value="2"/>
</dbReference>
<dbReference type="InterPro" id="IPR025198">
    <property type="entry name" value="PPK_N_dom"/>
</dbReference>
<evidence type="ECO:0000259" key="11">
    <source>
        <dbReference type="Pfam" id="PF13090"/>
    </source>
</evidence>
<dbReference type="AlphaFoldDB" id="A0A1M5Z9Y0"/>
<dbReference type="InterPro" id="IPR003414">
    <property type="entry name" value="PP_kinase"/>
</dbReference>
<dbReference type="HAMAP" id="MF_00347">
    <property type="entry name" value="Polyphosphate_kinase"/>
    <property type="match status" value="1"/>
</dbReference>
<keyword evidence="6" id="KW-0479">Metal-binding</keyword>
<dbReference type="PIRSF" id="PIRSF015589">
    <property type="entry name" value="PP_kinase"/>
    <property type="match status" value="1"/>
</dbReference>
<keyword evidence="2 6" id="KW-0808">Transferase</keyword>
<sequence length="723" mass="82118">MSAAELSLDTSFTTNRELSWLKFNDRVLQVSDDSAVPLLERLKFVAIFASNLDEFFMIRVGSLFDLSLVDEGHIDNKSGMTVKEQLREIFKALPPLYRKKDALFKSLESQLIHHGIVRLGMDDLDGDEEKFIGNYFERDIFPVLSPQVVDTHHPFPHIENKALNVAVMLKSKDESRFGIIPVPKMLQRIIFLNSSLTRYILVEDIILKYAEKIFEMYDVEEKCVISVTRNADINPDDETYDFEEDFRHHMKKILKKRARLSAVRLEVSDERATALTSYLSQRLTIHKTQIFHSVSPLELSYVYALEDRLPDAAKKAVTYVPYIPQYPAGFNPDESMMKQAMAKDIMLSYPYESMEPFLHLVKEAAADPTVISIKITLYRLDKKSRLTKYLIDAAENNKDVTVIMELRARFDEQNNIEWAERLEEAGCKVIYGFMGYKVHSKVCLITRHDKGRLQYITQIGTGNYNEKTAKLYADFSLITASDAIGSDANSFFKNMLISNLEGHYNHLLVAPTWLKSTILSLIDGEIEKAGSGRPCGIIIKMNSLTDRDTLDKLSEASCAGVKIQLIIRGICCIVPGIVGKTENITVTSIVGRFLEHARVYCFGSGPGMKMYIASADLMTRNTERRIEVACPVYDKNIKNRLLNILQVQLADNVKSWKLGPDGDYKLSVYDGEQISSQELFMKEAVRAAENASPPSHGSARQRPGRFKALVQHVLPRKDDEDKE</sequence>
<feature type="binding site" evidence="6">
    <location>
        <position position="379"/>
    </location>
    <ligand>
        <name>Mg(2+)</name>
        <dbReference type="ChEBI" id="CHEBI:18420"/>
    </ligand>
</feature>
<keyword evidence="1 6" id="KW-0597">Phosphoprotein</keyword>
<keyword evidence="14" id="KW-1185">Reference proteome</keyword>
<dbReference type="GO" id="GO:0008976">
    <property type="term" value="F:polyphosphate kinase activity"/>
    <property type="evidence" value="ECO:0007669"/>
    <property type="project" value="UniProtKB-UniRule"/>
</dbReference>
<dbReference type="InterPro" id="IPR041108">
    <property type="entry name" value="PP_kinase_C_1"/>
</dbReference>
<gene>
    <name evidence="6" type="primary">ppk</name>
    <name evidence="13" type="ORF">SAMN02745823_03439</name>
</gene>
<feature type="domain" description="Polyphosphate kinase middle" evidence="9">
    <location>
        <begin position="128"/>
        <end position="304"/>
    </location>
</feature>
<dbReference type="Proteomes" id="UP000183995">
    <property type="component" value="Unassembled WGS sequence"/>
</dbReference>
<dbReference type="InterPro" id="IPR024953">
    <property type="entry name" value="PP_kinase_middle"/>
</dbReference>
<feature type="domain" description="Polyphosphate kinase N-terminal" evidence="10">
    <location>
        <begin position="14"/>
        <end position="117"/>
    </location>
</feature>
<dbReference type="Pfam" id="PF02503">
    <property type="entry name" value="PP_kinase"/>
    <property type="match status" value="1"/>
</dbReference>
<keyword evidence="3 6" id="KW-0547">Nucleotide-binding</keyword>
<evidence type="ECO:0000256" key="3">
    <source>
        <dbReference type="ARBA" id="ARBA00022741"/>
    </source>
</evidence>
<evidence type="ECO:0000259" key="10">
    <source>
        <dbReference type="Pfam" id="PF13089"/>
    </source>
</evidence>
<dbReference type="InterPro" id="IPR036830">
    <property type="entry name" value="PP_kinase_middle_dom_sf"/>
</dbReference>
<name>A0A1M5Z9Y0_9FIRM</name>
<feature type="binding site" evidence="6">
    <location>
        <position position="472"/>
    </location>
    <ligand>
        <name>ATP</name>
        <dbReference type="ChEBI" id="CHEBI:30616"/>
    </ligand>
</feature>
<dbReference type="NCBIfam" id="NF003917">
    <property type="entry name" value="PRK05443.1-1"/>
    <property type="match status" value="1"/>
</dbReference>
<evidence type="ECO:0000256" key="2">
    <source>
        <dbReference type="ARBA" id="ARBA00022679"/>
    </source>
</evidence>
<dbReference type="Gene3D" id="1.20.58.310">
    <property type="entry name" value="Polyphosphate kinase N-terminal domain"/>
    <property type="match status" value="1"/>
</dbReference>
<dbReference type="SUPFAM" id="SSF140356">
    <property type="entry name" value="PPK N-terminal domain-like"/>
    <property type="match status" value="1"/>
</dbReference>
<feature type="active site" description="Phosphohistidine intermediate" evidence="6">
    <location>
        <position position="439"/>
    </location>
</feature>
<dbReference type="Gene3D" id="3.30.870.10">
    <property type="entry name" value="Endonuclease Chain A"/>
    <property type="match status" value="2"/>
</dbReference>
<keyword evidence="4 6" id="KW-0418">Kinase</keyword>
<feature type="binding site" evidence="6">
    <location>
        <position position="409"/>
    </location>
    <ligand>
        <name>Mg(2+)</name>
        <dbReference type="ChEBI" id="CHEBI:18420"/>
    </ligand>
</feature>
<evidence type="ECO:0000256" key="8">
    <source>
        <dbReference type="SAM" id="MobiDB-lite"/>
    </source>
</evidence>
<comment type="similarity">
    <text evidence="6 7">Belongs to the polyphosphate kinase 1 (PPK1) family.</text>
</comment>
<comment type="cofactor">
    <cofactor evidence="6">
        <name>Mg(2+)</name>
        <dbReference type="ChEBI" id="CHEBI:18420"/>
    </cofactor>
</comment>
<dbReference type="CDD" id="cd09166">
    <property type="entry name" value="PLDc_PPK1_C1_unchar"/>
    <property type="match status" value="1"/>
</dbReference>
<dbReference type="Pfam" id="PF13089">
    <property type="entry name" value="PP_kinase_N"/>
    <property type="match status" value="1"/>
</dbReference>
<dbReference type="OrthoDB" id="9761456at2"/>
<dbReference type="NCBIfam" id="NF003921">
    <property type="entry name" value="PRK05443.2-2"/>
    <property type="match status" value="1"/>
</dbReference>
<dbReference type="GO" id="GO:0009358">
    <property type="term" value="C:polyphosphate kinase complex"/>
    <property type="evidence" value="ECO:0007669"/>
    <property type="project" value="InterPro"/>
</dbReference>
<evidence type="ECO:0000313" key="13">
    <source>
        <dbReference type="EMBL" id="SHI21034.1"/>
    </source>
</evidence>
<dbReference type="NCBIfam" id="TIGR03705">
    <property type="entry name" value="poly_P_kin"/>
    <property type="match status" value="1"/>
</dbReference>
<dbReference type="Gene3D" id="3.30.1840.10">
    <property type="entry name" value="Polyphosphate kinase middle domain"/>
    <property type="match status" value="1"/>
</dbReference>
<feature type="binding site" evidence="6">
    <location>
        <position position="596"/>
    </location>
    <ligand>
        <name>ATP</name>
        <dbReference type="ChEBI" id="CHEBI:30616"/>
    </ligand>
</feature>
<keyword evidence="6" id="KW-0460">Magnesium</keyword>
<evidence type="ECO:0000259" key="9">
    <source>
        <dbReference type="Pfam" id="PF02503"/>
    </source>
</evidence>
<dbReference type="EMBL" id="FQXV01000015">
    <property type="protein sequence ID" value="SHI21034.1"/>
    <property type="molecule type" value="Genomic_DNA"/>
</dbReference>
<dbReference type="InterPro" id="IPR025200">
    <property type="entry name" value="PPK_C_dom2"/>
</dbReference>
<feature type="binding site" evidence="6">
    <location>
        <position position="568"/>
    </location>
    <ligand>
        <name>ATP</name>
        <dbReference type="ChEBI" id="CHEBI:30616"/>
    </ligand>
</feature>